<name>I3UQT9_PSEPU</name>
<dbReference type="HOGENOM" id="CLU_3347495_0_0_6"/>
<protein>
    <submittedName>
        <fullName evidence="1">Uncharacterized protein</fullName>
    </submittedName>
</protein>
<dbReference type="AlphaFoldDB" id="I3UQT9"/>
<organism evidence="1 2">
    <name type="scientific">Pseudomonas putida ND6</name>
    <dbReference type="NCBI Taxonomy" id="231023"/>
    <lineage>
        <taxon>Bacteria</taxon>
        <taxon>Pseudomonadati</taxon>
        <taxon>Pseudomonadota</taxon>
        <taxon>Gammaproteobacteria</taxon>
        <taxon>Pseudomonadales</taxon>
        <taxon>Pseudomonadaceae</taxon>
        <taxon>Pseudomonas</taxon>
    </lineage>
</organism>
<evidence type="ECO:0000313" key="2">
    <source>
        <dbReference type="Proteomes" id="UP000005268"/>
    </source>
</evidence>
<reference evidence="1 2" key="1">
    <citation type="journal article" date="2012" name="J. Bacteriol.">
        <title>Complete Genome Sequence of the Naphthalene-Degrading Pseudomonas putida Strain ND6.</title>
        <authorList>
            <person name="Li S."/>
            <person name="Zhao H."/>
            <person name="Li Y."/>
            <person name="Niu S."/>
            <person name="Cai B."/>
        </authorList>
    </citation>
    <scope>NUCLEOTIDE SEQUENCE [LARGE SCALE GENOMIC DNA]</scope>
    <source>
        <strain evidence="1 2">ND6</strain>
    </source>
</reference>
<evidence type="ECO:0000313" key="1">
    <source>
        <dbReference type="EMBL" id="AFK67860.1"/>
    </source>
</evidence>
<gene>
    <name evidence="1" type="ORF">YSA_02016</name>
</gene>
<dbReference type="Proteomes" id="UP000005268">
    <property type="component" value="Chromosome"/>
</dbReference>
<accession>I3UQT9</accession>
<sequence>MKADLVIGPPLLPERWFHDYSRFLDDLSVKLGLDFDL</sequence>
<dbReference type="EMBL" id="CP003588">
    <property type="protein sequence ID" value="AFK67860.1"/>
    <property type="molecule type" value="Genomic_DNA"/>
</dbReference>
<dbReference type="KEGG" id="ppi:YSA_02016"/>
<proteinExistence type="predicted"/>